<evidence type="ECO:0000313" key="2">
    <source>
        <dbReference type="EMBL" id="NBE07640.1"/>
    </source>
</evidence>
<sequence>MALVLILYPLAVYASLCLLPRGRAGLGIALAGAALAVVWLMHDPVTDDGFTRFLVILGALPVVLAAVAQGVRGLIGPEAPGWLWPAIAVGLGLSGLLLFILML</sequence>
<keyword evidence="1" id="KW-1133">Transmembrane helix</keyword>
<keyword evidence="3" id="KW-1185">Reference proteome</keyword>
<organism evidence="2 3">
    <name type="scientific">Paragemmobacter ruber</name>
    <dbReference type="NCBI Taxonomy" id="1985673"/>
    <lineage>
        <taxon>Bacteria</taxon>
        <taxon>Pseudomonadati</taxon>
        <taxon>Pseudomonadota</taxon>
        <taxon>Alphaproteobacteria</taxon>
        <taxon>Rhodobacterales</taxon>
        <taxon>Paracoccaceae</taxon>
        <taxon>Paragemmobacter</taxon>
    </lineage>
</organism>
<feature type="transmembrane region" description="Helical" evidence="1">
    <location>
        <begin position="81"/>
        <end position="101"/>
    </location>
</feature>
<proteinExistence type="predicted"/>
<keyword evidence="1" id="KW-0472">Membrane</keyword>
<accession>A0ABW9Y760</accession>
<keyword evidence="1" id="KW-0812">Transmembrane</keyword>
<gene>
    <name evidence="2" type="ORF">GU920_08835</name>
</gene>
<evidence type="ECO:0000256" key="1">
    <source>
        <dbReference type="SAM" id="Phobius"/>
    </source>
</evidence>
<protein>
    <submittedName>
        <fullName evidence="2">Uncharacterized protein</fullName>
    </submittedName>
</protein>
<comment type="caution">
    <text evidence="2">The sequence shown here is derived from an EMBL/GenBank/DDBJ whole genome shotgun (WGS) entry which is preliminary data.</text>
</comment>
<dbReference type="RefSeq" id="WP_161766673.1">
    <property type="nucleotide sequence ID" value="NZ_JAAATW010000002.1"/>
</dbReference>
<name>A0ABW9Y760_9RHOB</name>
<feature type="transmembrane region" description="Helical" evidence="1">
    <location>
        <begin position="53"/>
        <end position="75"/>
    </location>
</feature>
<evidence type="ECO:0000313" key="3">
    <source>
        <dbReference type="Proteomes" id="UP001517376"/>
    </source>
</evidence>
<reference evidence="3" key="1">
    <citation type="submission" date="2020-01" db="EMBL/GenBank/DDBJ databases">
        <title>Sphingomonas sp. strain CSW-10.</title>
        <authorList>
            <person name="Chen W.-M."/>
        </authorList>
    </citation>
    <scope>NUCLEOTIDE SEQUENCE [LARGE SCALE GENOMIC DNA]</scope>
    <source>
        <strain evidence="3">CCP-1</strain>
    </source>
</reference>
<dbReference type="EMBL" id="JAAATW010000002">
    <property type="protein sequence ID" value="NBE07640.1"/>
    <property type="molecule type" value="Genomic_DNA"/>
</dbReference>
<feature type="transmembrane region" description="Helical" evidence="1">
    <location>
        <begin position="24"/>
        <end position="41"/>
    </location>
</feature>
<dbReference type="Proteomes" id="UP001517376">
    <property type="component" value="Unassembled WGS sequence"/>
</dbReference>